<keyword evidence="2 3" id="KW-0694">RNA-binding</keyword>
<dbReference type="GO" id="GO:0005829">
    <property type="term" value="C:cytosol"/>
    <property type="evidence" value="ECO:0007669"/>
    <property type="project" value="TreeGrafter"/>
</dbReference>
<name>C6HYH8_9BACT</name>
<organism evidence="4 5">
    <name type="scientific">Leptospirillum ferrodiazotrophum</name>
    <dbReference type="NCBI Taxonomy" id="412449"/>
    <lineage>
        <taxon>Bacteria</taxon>
        <taxon>Pseudomonadati</taxon>
        <taxon>Nitrospirota</taxon>
        <taxon>Nitrospiria</taxon>
        <taxon>Nitrospirales</taxon>
        <taxon>Nitrospiraceae</taxon>
        <taxon>Leptospirillum</taxon>
    </lineage>
</organism>
<dbReference type="PROSITE" id="PS01317">
    <property type="entry name" value="SSRP"/>
    <property type="match status" value="1"/>
</dbReference>
<dbReference type="PANTHER" id="PTHR30308">
    <property type="entry name" value="TMRNA-BINDING COMPONENT OF TRANS-TRANSLATION TAGGING COMPLEX"/>
    <property type="match status" value="1"/>
</dbReference>
<dbReference type="InterPro" id="IPR023620">
    <property type="entry name" value="SmpB"/>
</dbReference>
<comment type="subcellular location">
    <subcellularLocation>
        <location evidence="3">Cytoplasm</location>
    </subcellularLocation>
    <text evidence="3">The tmRNA-SmpB complex associates with stalled 70S ribosomes.</text>
</comment>
<dbReference type="AlphaFoldDB" id="C6HYH8"/>
<dbReference type="SUPFAM" id="SSF74982">
    <property type="entry name" value="Small protein B (SmpB)"/>
    <property type="match status" value="1"/>
</dbReference>
<dbReference type="GO" id="GO:0070930">
    <property type="term" value="P:trans-translation-dependent protein tagging"/>
    <property type="evidence" value="ECO:0007669"/>
    <property type="project" value="TreeGrafter"/>
</dbReference>
<comment type="function">
    <text evidence="3">Required for rescue of stalled ribosomes mediated by trans-translation. Binds to transfer-messenger RNA (tmRNA), required for stable association of tmRNA with ribosomes. tmRNA and SmpB together mimic tRNA shape, replacing the anticodon stem-loop with SmpB. tmRNA is encoded by the ssrA gene; the 2 termini fold to resemble tRNA(Ala) and it encodes a 'tag peptide', a short internal open reading frame. During trans-translation Ala-aminoacylated tmRNA acts like a tRNA, entering the A-site of stalled ribosomes, displacing the stalled mRNA. The ribosome then switches to translate the ORF on the tmRNA; the nascent peptide is terminated with the 'tag peptide' encoded by the tmRNA and targeted for degradation. The ribosome is freed to recommence translation, which seems to be the essential function of trans-translation.</text>
</comment>
<dbReference type="GO" id="GO:0070929">
    <property type="term" value="P:trans-translation"/>
    <property type="evidence" value="ECO:0007669"/>
    <property type="project" value="UniProtKB-UniRule"/>
</dbReference>
<dbReference type="PANTHER" id="PTHR30308:SF2">
    <property type="entry name" value="SSRA-BINDING PROTEIN"/>
    <property type="match status" value="1"/>
</dbReference>
<accession>C6HYH8</accession>
<dbReference type="HAMAP" id="MF_00023">
    <property type="entry name" value="SmpB"/>
    <property type="match status" value="1"/>
</dbReference>
<sequence length="170" mass="19844">MAGKKKDEREADEKARAVSTNRKALFRYEVIERFEAGIVLWGTEVKAIREGSVNLGDAFVRFEKEESWLYQMHVGPYRGGNRENHDPLRVRKLLLHRKEILRLFGLTLQKGLTVVPLGIYSNNRKKFKVTLALVKGKTQGDKREAIKRREADREISRVFRSNQKFSKRDE</sequence>
<comment type="similarity">
    <text evidence="3">Belongs to the SmpB family.</text>
</comment>
<dbReference type="InterPro" id="IPR020081">
    <property type="entry name" value="SsrA-bd_prot_CS"/>
</dbReference>
<proteinExistence type="inferred from homology"/>
<dbReference type="NCBIfam" id="NF003843">
    <property type="entry name" value="PRK05422.1"/>
    <property type="match status" value="1"/>
</dbReference>
<gene>
    <name evidence="3" type="primary">smpB</name>
    <name evidence="4" type="ORF">UBAL3_94240054</name>
</gene>
<dbReference type="NCBIfam" id="TIGR00086">
    <property type="entry name" value="smpB"/>
    <property type="match status" value="1"/>
</dbReference>
<dbReference type="EMBL" id="GG693878">
    <property type="protein sequence ID" value="EES52263.1"/>
    <property type="molecule type" value="Genomic_DNA"/>
</dbReference>
<evidence type="ECO:0000256" key="3">
    <source>
        <dbReference type="HAMAP-Rule" id="MF_00023"/>
    </source>
</evidence>
<evidence type="ECO:0000313" key="4">
    <source>
        <dbReference type="EMBL" id="EES52263.1"/>
    </source>
</evidence>
<dbReference type="GO" id="GO:0003723">
    <property type="term" value="F:RNA binding"/>
    <property type="evidence" value="ECO:0007669"/>
    <property type="project" value="UniProtKB-UniRule"/>
</dbReference>
<reference evidence="4 5" key="1">
    <citation type="journal article" date="2009" name="Appl. Environ. Microbiol.">
        <title>Community genomic and proteomic analyses of chemoautotrophic iron-oxidizing "Leptospirillum rubarum" (Group II) and "Leptospirillum ferrodiazotrophum" (Group III) bacteria in acid mine drainage biofilms.</title>
        <authorList>
            <person name="Goltsman D.S."/>
            <person name="Denef V.J."/>
            <person name="Singer S.W."/>
            <person name="VerBerkmoes N.C."/>
            <person name="Lefsrud M."/>
            <person name="Mueller R.S."/>
            <person name="Dick G.J."/>
            <person name="Sun C.L."/>
            <person name="Wheeler K.E."/>
            <person name="Zemla A."/>
            <person name="Baker B.J."/>
            <person name="Hauser L."/>
            <person name="Land M."/>
            <person name="Shah M.B."/>
            <person name="Thelen M.P."/>
            <person name="Hettich R.L."/>
            <person name="Banfield J.F."/>
        </authorList>
    </citation>
    <scope>NUCLEOTIDE SEQUENCE [LARGE SCALE GENOMIC DNA]</scope>
</reference>
<keyword evidence="5" id="KW-1185">Reference proteome</keyword>
<dbReference type="Proteomes" id="UP000009374">
    <property type="component" value="Unassembled WGS sequence"/>
</dbReference>
<dbReference type="CDD" id="cd09294">
    <property type="entry name" value="SmpB"/>
    <property type="match status" value="1"/>
</dbReference>
<dbReference type="Pfam" id="PF01668">
    <property type="entry name" value="SmpB"/>
    <property type="match status" value="1"/>
</dbReference>
<protein>
    <recommendedName>
        <fullName evidence="3">SsrA-binding protein</fullName>
    </recommendedName>
    <alternativeName>
        <fullName evidence="3">Small protein B</fullName>
    </alternativeName>
</protein>
<evidence type="ECO:0000256" key="2">
    <source>
        <dbReference type="ARBA" id="ARBA00022884"/>
    </source>
</evidence>
<evidence type="ECO:0000313" key="5">
    <source>
        <dbReference type="Proteomes" id="UP000009374"/>
    </source>
</evidence>
<dbReference type="Gene3D" id="2.40.280.10">
    <property type="match status" value="1"/>
</dbReference>
<keyword evidence="1 3" id="KW-0963">Cytoplasm</keyword>
<evidence type="ECO:0000256" key="1">
    <source>
        <dbReference type="ARBA" id="ARBA00022490"/>
    </source>
</evidence>
<dbReference type="InterPro" id="IPR000037">
    <property type="entry name" value="SsrA-bd_prot"/>
</dbReference>